<feature type="transmembrane region" description="Helical" evidence="5">
    <location>
        <begin position="445"/>
        <end position="463"/>
    </location>
</feature>
<dbReference type="AlphaFoldDB" id="A0AA36DH96"/>
<dbReference type="InterPro" id="IPR019408">
    <property type="entry name" value="7TM_GPCR_serpentine_rcpt_Srab"/>
</dbReference>
<dbReference type="GO" id="GO:0004984">
    <property type="term" value="F:olfactory receptor activity"/>
    <property type="evidence" value="ECO:0007669"/>
    <property type="project" value="TreeGrafter"/>
</dbReference>
<keyword evidence="4 5" id="KW-0472">Membrane</keyword>
<feature type="transmembrane region" description="Helical" evidence="5">
    <location>
        <begin position="21"/>
        <end position="41"/>
    </location>
</feature>
<dbReference type="PANTHER" id="PTHR31357:SF18">
    <property type="entry name" value="SERPENTINE RECEPTOR, CLASS T"/>
    <property type="match status" value="1"/>
</dbReference>
<evidence type="ECO:0000313" key="7">
    <source>
        <dbReference type="Proteomes" id="UP001177023"/>
    </source>
</evidence>
<feature type="transmembrane region" description="Helical" evidence="5">
    <location>
        <begin position="227"/>
        <end position="245"/>
    </location>
</feature>
<keyword evidence="2 5" id="KW-0812">Transmembrane</keyword>
<dbReference type="PANTHER" id="PTHR31357">
    <property type="entry name" value="SERPENTINE RECEPTOR CLASS ALPHA-10"/>
    <property type="match status" value="1"/>
</dbReference>
<evidence type="ECO:0000256" key="1">
    <source>
        <dbReference type="ARBA" id="ARBA00004141"/>
    </source>
</evidence>
<evidence type="ECO:0000313" key="6">
    <source>
        <dbReference type="EMBL" id="CAJ0587621.1"/>
    </source>
</evidence>
<comment type="caution">
    <text evidence="6">The sequence shown here is derived from an EMBL/GenBank/DDBJ whole genome shotgun (WGS) entry which is preliminary data.</text>
</comment>
<feature type="transmembrane region" description="Helical" evidence="5">
    <location>
        <begin position="53"/>
        <end position="80"/>
    </location>
</feature>
<reference evidence="6" key="1">
    <citation type="submission" date="2023-06" db="EMBL/GenBank/DDBJ databases">
        <authorList>
            <person name="Delattre M."/>
        </authorList>
    </citation>
    <scope>NUCLEOTIDE SEQUENCE</scope>
    <source>
        <strain evidence="6">AF72</strain>
    </source>
</reference>
<feature type="transmembrane region" description="Helical" evidence="5">
    <location>
        <begin position="483"/>
        <end position="508"/>
    </location>
</feature>
<evidence type="ECO:0000256" key="5">
    <source>
        <dbReference type="SAM" id="Phobius"/>
    </source>
</evidence>
<feature type="transmembrane region" description="Helical" evidence="5">
    <location>
        <begin position="265"/>
        <end position="290"/>
    </location>
</feature>
<dbReference type="InterPro" id="IPR051080">
    <property type="entry name" value="Nematode_rcpt-like_serp_alpha"/>
</dbReference>
<proteinExistence type="predicted"/>
<dbReference type="Proteomes" id="UP001177023">
    <property type="component" value="Unassembled WGS sequence"/>
</dbReference>
<gene>
    <name evidence="6" type="ORF">MSPICULIGERA_LOCUS25578</name>
</gene>
<feature type="transmembrane region" description="Helical" evidence="5">
    <location>
        <begin position="402"/>
        <end position="421"/>
    </location>
</feature>
<name>A0AA36DH96_9BILA</name>
<keyword evidence="7" id="KW-1185">Reference proteome</keyword>
<dbReference type="Pfam" id="PF10292">
    <property type="entry name" value="7TM_GPCR_Srab"/>
    <property type="match status" value="2"/>
</dbReference>
<comment type="subcellular location">
    <subcellularLocation>
        <location evidence="1">Membrane</location>
        <topology evidence="1">Multi-pass membrane protein</topology>
    </subcellularLocation>
</comment>
<evidence type="ECO:0000256" key="3">
    <source>
        <dbReference type="ARBA" id="ARBA00022989"/>
    </source>
</evidence>
<feature type="transmembrane region" description="Helical" evidence="5">
    <location>
        <begin position="184"/>
        <end position="203"/>
    </location>
</feature>
<sequence>MDESSCVSIAAPIAQFLPIRLMLMVQVFFSMTAAVQSIYTIKKYAKAYFHVNCKLLVILLLSLFILMGISVSITLTYHVILLSLPIGCQTLVPPWQCFLMRGFGNLCTFTYTPVHFAITMERFAARYFGARYEEMGCGIGVMLANVAVSIYRIVLSNEHWDASNSVPYCSIGNQYTAQNASNCMMVLLGIDIIGLVLMGFSYWKELRAEQRTFDVQRRFSSMERRDANALLFPFSALHTTMYLVYEVAFVVTAQLLVRVLDPLTYKALFISINFTPYYAVASNLMLVRLLNRMRAVKRRKWDDNFRVFNDHPASHSIYMTGCFTYTPVHFAITMERFAARYFGAKYEEMGCGIGAMLAHLAIIAGLGIYGIVISNEHWDASNAVPYCSIGNQYTSQNASSCMMALLGIDMIGLVLMGFSYWREFKAEQRTYDVQRRFSSIERRDANALLLPFSAMHTAMYLVYEVAFVFATQFLIKGLEGPTYKAVFISINFTPYYAVASNLMLVRLLNRMRATKRQKWADNFRVFNDHPTSHQIYMSGW</sequence>
<feature type="non-terminal residue" evidence="6">
    <location>
        <position position="1"/>
    </location>
</feature>
<protein>
    <recommendedName>
        <fullName evidence="8">G protein-coupled receptor</fullName>
    </recommendedName>
</protein>
<evidence type="ECO:0000256" key="4">
    <source>
        <dbReference type="ARBA" id="ARBA00023136"/>
    </source>
</evidence>
<dbReference type="EMBL" id="CATQJA010002710">
    <property type="protein sequence ID" value="CAJ0587621.1"/>
    <property type="molecule type" value="Genomic_DNA"/>
</dbReference>
<evidence type="ECO:0008006" key="8">
    <source>
        <dbReference type="Google" id="ProtNLM"/>
    </source>
</evidence>
<feature type="transmembrane region" description="Helical" evidence="5">
    <location>
        <begin position="135"/>
        <end position="154"/>
    </location>
</feature>
<organism evidence="6 7">
    <name type="scientific">Mesorhabditis spiculigera</name>
    <dbReference type="NCBI Taxonomy" id="96644"/>
    <lineage>
        <taxon>Eukaryota</taxon>
        <taxon>Metazoa</taxon>
        <taxon>Ecdysozoa</taxon>
        <taxon>Nematoda</taxon>
        <taxon>Chromadorea</taxon>
        <taxon>Rhabditida</taxon>
        <taxon>Rhabditina</taxon>
        <taxon>Rhabditomorpha</taxon>
        <taxon>Rhabditoidea</taxon>
        <taxon>Rhabditidae</taxon>
        <taxon>Mesorhabditinae</taxon>
        <taxon>Mesorhabditis</taxon>
    </lineage>
</organism>
<keyword evidence="3 5" id="KW-1133">Transmembrane helix</keyword>
<evidence type="ECO:0000256" key="2">
    <source>
        <dbReference type="ARBA" id="ARBA00022692"/>
    </source>
</evidence>
<dbReference type="GO" id="GO:0016020">
    <property type="term" value="C:membrane"/>
    <property type="evidence" value="ECO:0007669"/>
    <property type="project" value="UniProtKB-SubCell"/>
</dbReference>
<feature type="transmembrane region" description="Helical" evidence="5">
    <location>
        <begin position="92"/>
        <end position="114"/>
    </location>
</feature>
<accession>A0AA36DH96</accession>
<feature type="transmembrane region" description="Helical" evidence="5">
    <location>
        <begin position="350"/>
        <end position="372"/>
    </location>
</feature>